<protein>
    <submittedName>
        <fullName evidence="3">Deazaflavin-dependent nitroreductase</fullName>
    </submittedName>
</protein>
<organism evidence="3 4">
    <name type="scientific">Segniliparus rugosus (strain ATCC BAA-974 / DSM 45345 / CCUG 50838 / CIP 108380 / JCM 13579 / CDC 945)</name>
    <dbReference type="NCBI Taxonomy" id="679197"/>
    <lineage>
        <taxon>Bacteria</taxon>
        <taxon>Bacillati</taxon>
        <taxon>Actinomycetota</taxon>
        <taxon>Actinomycetes</taxon>
        <taxon>Mycobacteriales</taxon>
        <taxon>Segniliparaceae</taxon>
        <taxon>Segniliparus</taxon>
    </lineage>
</organism>
<dbReference type="InterPro" id="IPR004378">
    <property type="entry name" value="F420H2_quin_Rdtase"/>
</dbReference>
<dbReference type="PANTHER" id="PTHR39428">
    <property type="entry name" value="F420H(2)-DEPENDENT QUINONE REDUCTASE RV1261C"/>
    <property type="match status" value="1"/>
</dbReference>
<sequence length="150" mass="17208">MPKFKFWKIPAKYWPYITKGHVAVYELSRGLVGHWMPGMAPALILHHTGAKSGKQYKIPLNYFVSNDDFVVVASNGGHPKNPNWFWNLKANPDTRIRVGLRELRVTAREATAEERADWWPKIATTGAYAIYQRRTKRTIPLVVLSPAHQQ</sequence>
<evidence type="ECO:0000313" key="3">
    <source>
        <dbReference type="EMBL" id="EFV13317.1"/>
    </source>
</evidence>
<evidence type="ECO:0000256" key="2">
    <source>
        <dbReference type="ARBA" id="ARBA00049106"/>
    </source>
</evidence>
<dbReference type="Pfam" id="PF04075">
    <property type="entry name" value="F420H2_quin_red"/>
    <property type="match status" value="1"/>
</dbReference>
<dbReference type="GO" id="GO:0070967">
    <property type="term" value="F:coenzyme F420 binding"/>
    <property type="evidence" value="ECO:0007669"/>
    <property type="project" value="TreeGrafter"/>
</dbReference>
<evidence type="ECO:0000313" key="4">
    <source>
        <dbReference type="Proteomes" id="UP000004816"/>
    </source>
</evidence>
<dbReference type="EMBL" id="ACZI02000002">
    <property type="protein sequence ID" value="EFV13317.1"/>
    <property type="molecule type" value="Genomic_DNA"/>
</dbReference>
<comment type="similarity">
    <text evidence="1">Belongs to the F420H(2)-dependent quinone reductase family.</text>
</comment>
<proteinExistence type="inferred from homology"/>
<dbReference type="GO" id="GO:0016491">
    <property type="term" value="F:oxidoreductase activity"/>
    <property type="evidence" value="ECO:0007669"/>
    <property type="project" value="InterPro"/>
</dbReference>
<name>E5XQQ6_SEGRC</name>
<reference evidence="3 4" key="1">
    <citation type="journal article" date="2011" name="Stand. Genomic Sci.">
        <title>High quality draft genome sequence of Segniliparus rugosus CDC 945(T)= (ATCC BAA-974(T)).</title>
        <authorList>
            <person name="Earl A.M."/>
            <person name="Desjardins C.A."/>
            <person name="Fitzgerald M.G."/>
            <person name="Arachchi H.M."/>
            <person name="Zeng Q."/>
            <person name="Mehta T."/>
            <person name="Griggs A."/>
            <person name="Birren B.W."/>
            <person name="Toney N.C."/>
            <person name="Carr J."/>
            <person name="Posey J."/>
            <person name="Butler W.R."/>
        </authorList>
    </citation>
    <scope>NUCLEOTIDE SEQUENCE [LARGE SCALE GENOMIC DNA]</scope>
    <source>
        <strain evidence="4">ATCC BAA-974 / DSM 45345 / CCUG 50838 / CIP 108380 / JCM 13579 / CDC 945</strain>
    </source>
</reference>
<dbReference type="GO" id="GO:0005886">
    <property type="term" value="C:plasma membrane"/>
    <property type="evidence" value="ECO:0007669"/>
    <property type="project" value="TreeGrafter"/>
</dbReference>
<accession>E5XQQ6</accession>
<dbReference type="NCBIfam" id="TIGR00026">
    <property type="entry name" value="hi_GC_TIGR00026"/>
    <property type="match status" value="1"/>
</dbReference>
<dbReference type="STRING" id="679197.HMPREF9336_01828"/>
<dbReference type="Proteomes" id="UP000004816">
    <property type="component" value="Unassembled WGS sequence"/>
</dbReference>
<dbReference type="Gene3D" id="2.30.110.10">
    <property type="entry name" value="Electron Transport, Fmn-binding Protein, Chain A"/>
    <property type="match status" value="1"/>
</dbReference>
<comment type="catalytic activity">
    <reaction evidence="2">
        <text>oxidized coenzyme F420-(gamma-L-Glu)(n) + a quinol + H(+) = reduced coenzyme F420-(gamma-L-Glu)(n) + a quinone</text>
        <dbReference type="Rhea" id="RHEA:39663"/>
        <dbReference type="Rhea" id="RHEA-COMP:12939"/>
        <dbReference type="Rhea" id="RHEA-COMP:14378"/>
        <dbReference type="ChEBI" id="CHEBI:15378"/>
        <dbReference type="ChEBI" id="CHEBI:24646"/>
        <dbReference type="ChEBI" id="CHEBI:132124"/>
        <dbReference type="ChEBI" id="CHEBI:133980"/>
        <dbReference type="ChEBI" id="CHEBI:139511"/>
    </reaction>
</comment>
<comment type="caution">
    <text evidence="3">The sequence shown here is derived from an EMBL/GenBank/DDBJ whole genome shotgun (WGS) entry which is preliminary data.</text>
</comment>
<dbReference type="AlphaFoldDB" id="E5XQQ6"/>
<dbReference type="RefSeq" id="WP_007469649.1">
    <property type="nucleotide sequence ID" value="NZ_KI391953.1"/>
</dbReference>
<dbReference type="HOGENOM" id="CLU_114921_1_0_11"/>
<gene>
    <name evidence="3" type="ORF">HMPREF9336_01828</name>
</gene>
<evidence type="ECO:0000256" key="1">
    <source>
        <dbReference type="ARBA" id="ARBA00008710"/>
    </source>
</evidence>
<dbReference type="InterPro" id="IPR012349">
    <property type="entry name" value="Split_barrel_FMN-bd"/>
</dbReference>
<keyword evidence="4" id="KW-1185">Reference proteome</keyword>
<dbReference type="PANTHER" id="PTHR39428:SF3">
    <property type="entry name" value="DEAZAFLAVIN-DEPENDENT NITROREDUCTASE"/>
    <property type="match status" value="1"/>
</dbReference>
<dbReference type="eggNOG" id="COG0748">
    <property type="taxonomic scope" value="Bacteria"/>
</dbReference>